<dbReference type="GO" id="GO:0046872">
    <property type="term" value="F:metal ion binding"/>
    <property type="evidence" value="ECO:0007669"/>
    <property type="project" value="UniProtKB-KW"/>
</dbReference>
<evidence type="ECO:0000256" key="4">
    <source>
        <dbReference type="ARBA" id="ARBA00023004"/>
    </source>
</evidence>
<dbReference type="GO" id="GO:0031419">
    <property type="term" value="F:cobalamin binding"/>
    <property type="evidence" value="ECO:0007669"/>
    <property type="project" value="InterPro"/>
</dbReference>
<keyword evidence="4" id="KW-0408">Iron</keyword>
<evidence type="ECO:0000256" key="2">
    <source>
        <dbReference type="ARBA" id="ARBA00022691"/>
    </source>
</evidence>
<protein>
    <submittedName>
        <fullName evidence="8">Radical SAM protein</fullName>
    </submittedName>
</protein>
<dbReference type="SFLD" id="SFLDG01082">
    <property type="entry name" value="B12-binding_domain_containing"/>
    <property type="match status" value="1"/>
</dbReference>
<dbReference type="PROSITE" id="PS51918">
    <property type="entry name" value="RADICAL_SAM"/>
    <property type="match status" value="1"/>
</dbReference>
<evidence type="ECO:0000259" key="7">
    <source>
        <dbReference type="PROSITE" id="PS51918"/>
    </source>
</evidence>
<dbReference type="OrthoDB" id="9801424at2"/>
<dbReference type="PROSITE" id="PS51332">
    <property type="entry name" value="B12_BINDING"/>
    <property type="match status" value="1"/>
</dbReference>
<dbReference type="GO" id="GO:0051536">
    <property type="term" value="F:iron-sulfur cluster binding"/>
    <property type="evidence" value="ECO:0007669"/>
    <property type="project" value="UniProtKB-KW"/>
</dbReference>
<gene>
    <name evidence="8" type="ORF">EI290_00020</name>
</gene>
<keyword evidence="2" id="KW-0949">S-adenosyl-L-methionine</keyword>
<dbReference type="InterPro" id="IPR023404">
    <property type="entry name" value="rSAM_horseshoe"/>
</dbReference>
<proteinExistence type="predicted"/>
<dbReference type="SFLD" id="SFLDS00029">
    <property type="entry name" value="Radical_SAM"/>
    <property type="match status" value="1"/>
</dbReference>
<dbReference type="PANTHER" id="PTHR43409:SF7">
    <property type="entry name" value="BLL1977 PROTEIN"/>
    <property type="match status" value="1"/>
</dbReference>
<feature type="domain" description="B12-binding" evidence="6">
    <location>
        <begin position="160"/>
        <end position="297"/>
    </location>
</feature>
<dbReference type="Gene3D" id="3.40.50.280">
    <property type="entry name" value="Cobalamin-binding domain"/>
    <property type="match status" value="1"/>
</dbReference>
<evidence type="ECO:0000256" key="1">
    <source>
        <dbReference type="ARBA" id="ARBA00001966"/>
    </source>
</evidence>
<feature type="domain" description="Radical SAM core" evidence="7">
    <location>
        <begin position="388"/>
        <end position="637"/>
    </location>
</feature>
<dbReference type="AlphaFoldDB" id="A0A3R9N1Y6"/>
<reference evidence="8 9" key="1">
    <citation type="submission" date="2018-12" db="EMBL/GenBank/DDBJ databases">
        <authorList>
            <person name="Feng G."/>
            <person name="Zhu H."/>
        </authorList>
    </citation>
    <scope>NUCLEOTIDE SEQUENCE [LARGE SCALE GENOMIC DNA]</scope>
    <source>
        <strain evidence="8 9">9PBR-2</strain>
    </source>
</reference>
<dbReference type="PANTHER" id="PTHR43409">
    <property type="entry name" value="ANAEROBIC MAGNESIUM-PROTOPORPHYRIN IX MONOMETHYL ESTER CYCLASE-RELATED"/>
    <property type="match status" value="1"/>
</dbReference>
<dbReference type="InterPro" id="IPR058240">
    <property type="entry name" value="rSAM_sf"/>
</dbReference>
<dbReference type="GO" id="GO:0005829">
    <property type="term" value="C:cytosol"/>
    <property type="evidence" value="ECO:0007669"/>
    <property type="project" value="TreeGrafter"/>
</dbReference>
<dbReference type="SMART" id="SM00729">
    <property type="entry name" value="Elp3"/>
    <property type="match status" value="1"/>
</dbReference>
<dbReference type="InterPro" id="IPR051198">
    <property type="entry name" value="BchE-like"/>
</dbReference>
<evidence type="ECO:0000256" key="3">
    <source>
        <dbReference type="ARBA" id="ARBA00022723"/>
    </source>
</evidence>
<evidence type="ECO:0000313" key="9">
    <source>
        <dbReference type="Proteomes" id="UP000280066"/>
    </source>
</evidence>
<dbReference type="InterPro" id="IPR006158">
    <property type="entry name" value="Cobalamin-bd"/>
</dbReference>
<evidence type="ECO:0000313" key="8">
    <source>
        <dbReference type="EMBL" id="RSK37090.1"/>
    </source>
</evidence>
<keyword evidence="5" id="KW-0411">Iron-sulfur</keyword>
<dbReference type="Gene3D" id="3.80.30.20">
    <property type="entry name" value="tm_1862 like domain"/>
    <property type="match status" value="1"/>
</dbReference>
<dbReference type="SUPFAM" id="SSF102114">
    <property type="entry name" value="Radical SAM enzymes"/>
    <property type="match status" value="1"/>
</dbReference>
<name>A0A3R9N1Y6_9BACT</name>
<dbReference type="InterPro" id="IPR006638">
    <property type="entry name" value="Elp3/MiaA/NifB-like_rSAM"/>
</dbReference>
<sequence>MAVAVPVSSSAQPRILLVTPPLTQLNTPYPATAYLKGFLGGRGYQVTQADLGLELVLKLFSKEGLGRVFAAIERGHFALSDNARRMVRLKNSYQSTVEPVIRFLQNKDNTLAPRICHSRFLPEASRFDNVADLETAFGTMGLTDQARHLATLYLEDLGDLIKETVGPQFGFSRYAEKLAMSATTFDALHEALQAPPNLLDQMLLELLDTLLVRTQPDIVGFTVPFPGNLYGALRLAARVKQLHPGTFTMMGGGYPNTELRSIREPRFFDYIDFLTLDDGEGPWLRLLEALGSELSVADCQLSDNQSLLATASQQPTTPNCNLTTDNQQLTTRNLQRTFLRNAAGEVQYVNYPHPDIPHPEVGAPDYSDLSLAEYLSVIEVLNPMHRLWSDGRWNKLTIAHGCYWKRCSFCDVTLDYIARYETAPATLLVDRIEQIIAQTGQTGFHFVDEAAPPLALRDLAVELLKRRVSITWWGNIRFEKTFTPDLCRLLAASGCIAVSGGLEVASDRLLALMEKGVTIAQVARVTDGFTQAGIMVHAYLMYGFPTQTAQETIDSLEVVRQLFQAGIVQSGYWHRFSMTAHSPVGKNPAKYQVAAVGPEPGPFAWNDLWHDDPTGTDHEQFGAGLTKALYNYLHGVALQEPLGFWFDFRVPKTTVPRHLIAQALQEPARPDASRPNNRLFWLGNAPELRQESGKKGNRAVLTFYEQAEDFEVSVPAVLGPWLQELLTRLSADYDAKVLLKDAAASYPAAANQPWEQFLQSQAWQQLREKGLLVL</sequence>
<comment type="caution">
    <text evidence="8">The sequence shown here is derived from an EMBL/GenBank/DDBJ whole genome shotgun (WGS) entry which is preliminary data.</text>
</comment>
<keyword evidence="9" id="KW-1185">Reference proteome</keyword>
<dbReference type="Pfam" id="PF04055">
    <property type="entry name" value="Radical_SAM"/>
    <property type="match status" value="1"/>
</dbReference>
<dbReference type="GO" id="GO:0003824">
    <property type="term" value="F:catalytic activity"/>
    <property type="evidence" value="ECO:0007669"/>
    <property type="project" value="InterPro"/>
</dbReference>
<evidence type="ECO:0000259" key="6">
    <source>
        <dbReference type="PROSITE" id="PS51332"/>
    </source>
</evidence>
<comment type="cofactor">
    <cofactor evidence="1">
        <name>[4Fe-4S] cluster</name>
        <dbReference type="ChEBI" id="CHEBI:49883"/>
    </cofactor>
</comment>
<dbReference type="EMBL" id="RWIS01000001">
    <property type="protein sequence ID" value="RSK37090.1"/>
    <property type="molecule type" value="Genomic_DNA"/>
</dbReference>
<keyword evidence="3" id="KW-0479">Metal-binding</keyword>
<dbReference type="Proteomes" id="UP000280066">
    <property type="component" value="Unassembled WGS sequence"/>
</dbReference>
<organism evidence="8 9">
    <name type="scientific">Hymenobacter metallilatus</name>
    <dbReference type="NCBI Taxonomy" id="2493666"/>
    <lineage>
        <taxon>Bacteria</taxon>
        <taxon>Pseudomonadati</taxon>
        <taxon>Bacteroidota</taxon>
        <taxon>Cytophagia</taxon>
        <taxon>Cytophagales</taxon>
        <taxon>Hymenobacteraceae</taxon>
        <taxon>Hymenobacter</taxon>
    </lineage>
</organism>
<accession>A0A3R9N1Y6</accession>
<evidence type="ECO:0000256" key="5">
    <source>
        <dbReference type="ARBA" id="ARBA00023014"/>
    </source>
</evidence>
<dbReference type="InterPro" id="IPR007197">
    <property type="entry name" value="rSAM"/>
</dbReference>